<comment type="caution">
    <text evidence="1">The sequence shown here is derived from an EMBL/GenBank/DDBJ whole genome shotgun (WGS) entry which is preliminary data.</text>
</comment>
<proteinExistence type="predicted"/>
<protein>
    <recommendedName>
        <fullName evidence="3">PD-(D/E)XK endonuclease-like domain-containing protein</fullName>
    </recommendedName>
</protein>
<dbReference type="EMBL" id="JANCYW010000007">
    <property type="protein sequence ID" value="KAK4535992.1"/>
    <property type="molecule type" value="Genomic_DNA"/>
</dbReference>
<evidence type="ECO:0000313" key="2">
    <source>
        <dbReference type="Proteomes" id="UP001301350"/>
    </source>
</evidence>
<keyword evidence="2" id="KW-1185">Reference proteome</keyword>
<name>A0AAV9IUJ4_CYACA</name>
<gene>
    <name evidence="1" type="ORF">CDCA_CDCA07G2017</name>
</gene>
<sequence length="286" mass="31522">MKAPAVAVPAAATNLVKRIQVVAASQPTFKRLRDEDGHRYYQFDTPGSRPLPSVTSVLTVIAKPALMAWSRNTALESMRLRLSEHEGQVLTREVLGRAVEQARLHPTNVQNRAAQHGARGHEAFEHVVRGTQPRPDVPPELTGAVHSFERWWGGSGFQLASAELVVRSERYGYAGQCDAVAVRPAASVTAAHLPPSEGMALAVLDWKTSNAIYTEYALQVSAYAKALEEMCEHALPVHEAWVVRIGKQGNGADFEARRVTDIEQAFLTFRAALYLFNQRGNELFTE</sequence>
<evidence type="ECO:0008006" key="3">
    <source>
        <dbReference type="Google" id="ProtNLM"/>
    </source>
</evidence>
<evidence type="ECO:0000313" key="1">
    <source>
        <dbReference type="EMBL" id="KAK4535992.1"/>
    </source>
</evidence>
<dbReference type="Proteomes" id="UP001301350">
    <property type="component" value="Unassembled WGS sequence"/>
</dbReference>
<dbReference type="AlphaFoldDB" id="A0AAV9IUJ4"/>
<reference evidence="1 2" key="1">
    <citation type="submission" date="2022-07" db="EMBL/GenBank/DDBJ databases">
        <title>Genome-wide signatures of adaptation to extreme environments.</title>
        <authorList>
            <person name="Cho C.H."/>
            <person name="Yoon H.S."/>
        </authorList>
    </citation>
    <scope>NUCLEOTIDE SEQUENCE [LARGE SCALE GENOMIC DNA]</scope>
    <source>
        <strain evidence="1 2">DBV 063 E5</strain>
    </source>
</reference>
<accession>A0AAV9IUJ4</accession>
<organism evidence="1 2">
    <name type="scientific">Cyanidium caldarium</name>
    <name type="common">Red alga</name>
    <dbReference type="NCBI Taxonomy" id="2771"/>
    <lineage>
        <taxon>Eukaryota</taxon>
        <taxon>Rhodophyta</taxon>
        <taxon>Bangiophyceae</taxon>
        <taxon>Cyanidiales</taxon>
        <taxon>Cyanidiaceae</taxon>
        <taxon>Cyanidium</taxon>
    </lineage>
</organism>